<keyword evidence="5 8" id="KW-1133">Transmembrane helix</keyword>
<sequence length="727" mass="84997">MLFIWLSIVKDGRPFIPANTPKPPGGALLAAWRSPEDQQGIMDNVVFMHSPAGCHGGHKRELQGGLRTSLCPMTRRFIIGKATGFRVEEKSFYLTRKMEKRISRFRGWLPKKPMKFDKETLPDLEENDSYTAPFSQQRIHHFIIHNKDTFFNNATRSRIVHHILQRVKYEEGKNKIGLNRLLSNNSYEAAFPVHEGSYRSKNSIRTHGAENHRHLLYECWAWWGVWYKYQPLDLVRLAQTVYSDTRNGILVFHVAFANSATKTTVFLEFWKRRRAVIAYDWDLIDWEEEEEEIRPQFEAKYSKKERMNPISGKPEPYQAFTDKCSRLIVSVSGIFFMILVVIAAVFGIVIYRVVTVSTFAAFKWALIRNNSQVATTGTAVCINFCIIMLLNVPEFSFTVLLFTEQPRTESEWENSFTLKMFLFQFVNLNSSTFYIAFFLGRLIQNWWTRRRLRQEHGHEAKANFPQWEKDYNLQPMNAYGLFDEYLEMILQFGFTTIFVAAFPLAPLLALLNNIIEIRLDAYKFVTQWRRPLASRAKDIGIWYGILEGIGILSVITNAFVIAVTSDFIPRLVYAYKYGPCAGQGQAGEKCMVGYVNASLSVFQVSDFENRSEPRTNGTETFGLPIKFCRYRDYREPPTSKEPYAYTLQFWHVLAARLAFIIVFEHMVFTIKNLISYLIPDLPKDLRDRMRREKYLIQEMMYEAELDRLQKERNERKKNGKTHHNEWP</sequence>
<feature type="transmembrane region" description="Helical" evidence="8">
    <location>
        <begin position="539"/>
        <end position="563"/>
    </location>
</feature>
<dbReference type="Proteomes" id="UP000886611">
    <property type="component" value="Unassembled WGS sequence"/>
</dbReference>
<protein>
    <recommendedName>
        <fullName evidence="8">Anoctamin</fullName>
    </recommendedName>
</protein>
<accession>A0A8X7X3E3</accession>
<keyword evidence="3" id="KW-1003">Cell membrane</keyword>
<feature type="transmembrane region" description="Helical" evidence="8">
    <location>
        <begin position="489"/>
        <end position="511"/>
    </location>
</feature>
<feature type="domain" description="Anoctamin transmembrane" evidence="10">
    <location>
        <begin position="453"/>
        <end position="692"/>
    </location>
</feature>
<evidence type="ECO:0000256" key="1">
    <source>
        <dbReference type="ARBA" id="ARBA00004651"/>
    </source>
</evidence>
<organism evidence="12 13">
    <name type="scientific">Polypterus senegalus</name>
    <name type="common">Senegal bichir</name>
    <dbReference type="NCBI Taxonomy" id="55291"/>
    <lineage>
        <taxon>Eukaryota</taxon>
        <taxon>Metazoa</taxon>
        <taxon>Chordata</taxon>
        <taxon>Craniata</taxon>
        <taxon>Vertebrata</taxon>
        <taxon>Euteleostomi</taxon>
        <taxon>Actinopterygii</taxon>
        <taxon>Polypteriformes</taxon>
        <taxon>Polypteridae</taxon>
        <taxon>Polypterus</taxon>
    </lineage>
</organism>
<comment type="subcellular location">
    <subcellularLocation>
        <location evidence="1">Cell membrane</location>
        <topology evidence="1">Multi-pass membrane protein</topology>
    </subcellularLocation>
    <subcellularLocation>
        <location evidence="8">Membrane</location>
        <topology evidence="8">Multi-pass membrane protein</topology>
    </subcellularLocation>
</comment>
<dbReference type="GO" id="GO:0005886">
    <property type="term" value="C:plasma membrane"/>
    <property type="evidence" value="ECO:0007669"/>
    <property type="project" value="UniProtKB-SubCell"/>
</dbReference>
<feature type="domain" description="Anoctamin transmembrane" evidence="10">
    <location>
        <begin position="260"/>
        <end position="444"/>
    </location>
</feature>
<evidence type="ECO:0000256" key="9">
    <source>
        <dbReference type="SAM" id="Coils"/>
    </source>
</evidence>
<dbReference type="Pfam" id="PF04547">
    <property type="entry name" value="Anoctamin"/>
    <property type="match status" value="2"/>
</dbReference>
<keyword evidence="13" id="KW-1185">Reference proteome</keyword>
<feature type="coiled-coil region" evidence="9">
    <location>
        <begin position="691"/>
        <end position="718"/>
    </location>
</feature>
<comment type="similarity">
    <text evidence="2 8">Belongs to the anoctamin family.</text>
</comment>
<evidence type="ECO:0000259" key="11">
    <source>
        <dbReference type="Pfam" id="PF16178"/>
    </source>
</evidence>
<gene>
    <name evidence="12" type="primary">Ano4_1</name>
    <name evidence="12" type="ORF">GTO96_0021651</name>
</gene>
<evidence type="ECO:0000313" key="12">
    <source>
        <dbReference type="EMBL" id="KAG2460219.1"/>
    </source>
</evidence>
<keyword evidence="6 8" id="KW-0472">Membrane</keyword>
<name>A0A8X7X3E3_POLSE</name>
<feature type="transmembrane region" description="Helical" evidence="8">
    <location>
        <begin position="327"/>
        <end position="354"/>
    </location>
</feature>
<dbReference type="InterPro" id="IPR032394">
    <property type="entry name" value="Anoct_dimer"/>
</dbReference>
<evidence type="ECO:0000256" key="4">
    <source>
        <dbReference type="ARBA" id="ARBA00022692"/>
    </source>
</evidence>
<dbReference type="Pfam" id="PF16178">
    <property type="entry name" value="Anoct_dimer"/>
    <property type="match status" value="1"/>
</dbReference>
<evidence type="ECO:0000259" key="10">
    <source>
        <dbReference type="Pfam" id="PF04547"/>
    </source>
</evidence>
<feature type="non-terminal residue" evidence="12">
    <location>
        <position position="1"/>
    </location>
</feature>
<feature type="transmembrane region" description="Helical" evidence="8">
    <location>
        <begin position="422"/>
        <end position="443"/>
    </location>
</feature>
<feature type="transmembrane region" description="Helical" evidence="8">
    <location>
        <begin position="374"/>
        <end position="402"/>
    </location>
</feature>
<feature type="domain" description="Anoctamin dimerisation" evidence="11">
    <location>
        <begin position="95"/>
        <end position="232"/>
    </location>
</feature>
<reference evidence="12 13" key="1">
    <citation type="journal article" date="2021" name="Cell">
        <title>Tracing the genetic footprints of vertebrate landing in non-teleost ray-finned fishes.</title>
        <authorList>
            <person name="Bi X."/>
            <person name="Wang K."/>
            <person name="Yang L."/>
            <person name="Pan H."/>
            <person name="Jiang H."/>
            <person name="Wei Q."/>
            <person name="Fang M."/>
            <person name="Yu H."/>
            <person name="Zhu C."/>
            <person name="Cai Y."/>
            <person name="He Y."/>
            <person name="Gan X."/>
            <person name="Zeng H."/>
            <person name="Yu D."/>
            <person name="Zhu Y."/>
            <person name="Jiang H."/>
            <person name="Qiu Q."/>
            <person name="Yang H."/>
            <person name="Zhang Y.E."/>
            <person name="Wang W."/>
            <person name="Zhu M."/>
            <person name="He S."/>
            <person name="Zhang G."/>
        </authorList>
    </citation>
    <scope>NUCLEOTIDE SEQUENCE [LARGE SCALE GENOMIC DNA]</scope>
    <source>
        <strain evidence="12">Bchr_013</strain>
    </source>
</reference>
<evidence type="ECO:0000256" key="8">
    <source>
        <dbReference type="RuleBase" id="RU280814"/>
    </source>
</evidence>
<evidence type="ECO:0000256" key="7">
    <source>
        <dbReference type="ARBA" id="ARBA00023180"/>
    </source>
</evidence>
<dbReference type="InterPro" id="IPR007632">
    <property type="entry name" value="Anoctamin"/>
</dbReference>
<evidence type="ECO:0000256" key="6">
    <source>
        <dbReference type="ARBA" id="ARBA00023136"/>
    </source>
</evidence>
<evidence type="ECO:0000313" key="13">
    <source>
        <dbReference type="Proteomes" id="UP000886611"/>
    </source>
</evidence>
<evidence type="ECO:0000256" key="3">
    <source>
        <dbReference type="ARBA" id="ARBA00022475"/>
    </source>
</evidence>
<keyword evidence="9" id="KW-0175">Coiled coil</keyword>
<keyword evidence="7" id="KW-0325">Glycoprotein</keyword>
<dbReference type="PANTHER" id="PTHR12308">
    <property type="entry name" value="ANOCTAMIN"/>
    <property type="match status" value="1"/>
</dbReference>
<dbReference type="AlphaFoldDB" id="A0A8X7X3E3"/>
<dbReference type="GO" id="GO:0046983">
    <property type="term" value="F:protein dimerization activity"/>
    <property type="evidence" value="ECO:0007669"/>
    <property type="project" value="InterPro"/>
</dbReference>
<dbReference type="PANTHER" id="PTHR12308:SF28">
    <property type="entry name" value="ANOCTAMIN-4"/>
    <property type="match status" value="1"/>
</dbReference>
<proteinExistence type="inferred from homology"/>
<dbReference type="EMBL" id="JAATIS010005064">
    <property type="protein sequence ID" value="KAG2460219.1"/>
    <property type="molecule type" value="Genomic_DNA"/>
</dbReference>
<dbReference type="GO" id="GO:0005229">
    <property type="term" value="F:intracellularly calcium-gated chloride channel activity"/>
    <property type="evidence" value="ECO:0007669"/>
    <property type="project" value="TreeGrafter"/>
</dbReference>
<comment type="caution">
    <text evidence="8">Lacks conserved residue(s) required for the propagation of feature annotation.</text>
</comment>
<evidence type="ECO:0000256" key="2">
    <source>
        <dbReference type="ARBA" id="ARBA00009671"/>
    </source>
</evidence>
<dbReference type="InterPro" id="IPR049452">
    <property type="entry name" value="Anoctamin_TM"/>
</dbReference>
<comment type="caution">
    <text evidence="12">The sequence shown here is derived from an EMBL/GenBank/DDBJ whole genome shotgun (WGS) entry which is preliminary data.</text>
</comment>
<feature type="non-terminal residue" evidence="12">
    <location>
        <position position="727"/>
    </location>
</feature>
<keyword evidence="4 8" id="KW-0812">Transmembrane</keyword>
<evidence type="ECO:0000256" key="5">
    <source>
        <dbReference type="ARBA" id="ARBA00022989"/>
    </source>
</evidence>